<reference evidence="2 3" key="1">
    <citation type="submission" date="2021-06" db="EMBL/GenBank/DDBJ databases">
        <title>Caerostris darwini draft genome.</title>
        <authorList>
            <person name="Kono N."/>
            <person name="Arakawa K."/>
        </authorList>
    </citation>
    <scope>NUCLEOTIDE SEQUENCE [LARGE SCALE GENOMIC DNA]</scope>
</reference>
<name>A0AAV4MYK5_9ARAC</name>
<organism evidence="2 3">
    <name type="scientific">Caerostris darwini</name>
    <dbReference type="NCBI Taxonomy" id="1538125"/>
    <lineage>
        <taxon>Eukaryota</taxon>
        <taxon>Metazoa</taxon>
        <taxon>Ecdysozoa</taxon>
        <taxon>Arthropoda</taxon>
        <taxon>Chelicerata</taxon>
        <taxon>Arachnida</taxon>
        <taxon>Araneae</taxon>
        <taxon>Araneomorphae</taxon>
        <taxon>Entelegynae</taxon>
        <taxon>Araneoidea</taxon>
        <taxon>Araneidae</taxon>
        <taxon>Caerostris</taxon>
    </lineage>
</organism>
<sequence>MELASMDRGTESIKLQTPFVEDGGNNRKEPAVVNKGLNCPISPLLTSHPMSSGRCYRGLHHTVVKRDGCCNSTRNPLRWVIDSKQQLA</sequence>
<comment type="caution">
    <text evidence="2">The sequence shown here is derived from an EMBL/GenBank/DDBJ whole genome shotgun (WGS) entry which is preliminary data.</text>
</comment>
<protein>
    <submittedName>
        <fullName evidence="2">Uncharacterized protein</fullName>
    </submittedName>
</protein>
<dbReference type="Proteomes" id="UP001054837">
    <property type="component" value="Unassembled WGS sequence"/>
</dbReference>
<accession>A0AAV4MYK5</accession>
<proteinExistence type="predicted"/>
<evidence type="ECO:0000313" key="3">
    <source>
        <dbReference type="Proteomes" id="UP001054837"/>
    </source>
</evidence>
<gene>
    <name evidence="2" type="ORF">CDAR_512631</name>
</gene>
<dbReference type="AlphaFoldDB" id="A0AAV4MYK5"/>
<evidence type="ECO:0000256" key="1">
    <source>
        <dbReference type="SAM" id="MobiDB-lite"/>
    </source>
</evidence>
<feature type="region of interest" description="Disordered" evidence="1">
    <location>
        <begin position="1"/>
        <end position="28"/>
    </location>
</feature>
<evidence type="ECO:0000313" key="2">
    <source>
        <dbReference type="EMBL" id="GIX76788.1"/>
    </source>
</evidence>
<dbReference type="EMBL" id="BPLQ01000967">
    <property type="protein sequence ID" value="GIX76788.1"/>
    <property type="molecule type" value="Genomic_DNA"/>
</dbReference>
<keyword evidence="3" id="KW-1185">Reference proteome</keyword>